<dbReference type="EC" id="1.1.1.-" evidence="4"/>
<keyword evidence="2 4" id="KW-0560">Oxidoreductase</keyword>
<evidence type="ECO:0000259" key="3">
    <source>
        <dbReference type="SMART" id="SM00822"/>
    </source>
</evidence>
<dbReference type="PRINTS" id="PR00081">
    <property type="entry name" value="GDHRDH"/>
</dbReference>
<dbReference type="NCBIfam" id="NF005559">
    <property type="entry name" value="PRK07231.1"/>
    <property type="match status" value="1"/>
</dbReference>
<dbReference type="PANTHER" id="PTHR43639">
    <property type="entry name" value="OXIDOREDUCTASE, SHORT-CHAIN DEHYDROGENASE/REDUCTASE FAMILY (AFU_ORTHOLOGUE AFUA_5G02870)"/>
    <property type="match status" value="1"/>
</dbReference>
<evidence type="ECO:0000256" key="1">
    <source>
        <dbReference type="ARBA" id="ARBA00006484"/>
    </source>
</evidence>
<dbReference type="GO" id="GO:0016491">
    <property type="term" value="F:oxidoreductase activity"/>
    <property type="evidence" value="ECO:0007669"/>
    <property type="project" value="UniProtKB-KW"/>
</dbReference>
<evidence type="ECO:0000313" key="4">
    <source>
        <dbReference type="EMBL" id="MFB5267742.1"/>
    </source>
</evidence>
<comment type="caution">
    <text evidence="4">The sequence shown here is derived from an EMBL/GenBank/DDBJ whole genome shotgun (WGS) entry which is preliminary data.</text>
</comment>
<dbReference type="PANTHER" id="PTHR43639:SF1">
    <property type="entry name" value="SHORT-CHAIN DEHYDROGENASE_REDUCTASE FAMILY PROTEIN"/>
    <property type="match status" value="1"/>
</dbReference>
<reference evidence="4 5" key="1">
    <citation type="submission" date="2024-09" db="EMBL/GenBank/DDBJ databases">
        <title>Paenibacillus zeirhizospherea sp. nov., isolated from surface of the maize (Zea mays) roots in a horticulture field, Hungary.</title>
        <authorList>
            <person name="Marton D."/>
            <person name="Farkas M."/>
            <person name="Bedics A."/>
            <person name="Toth E."/>
            <person name="Tancsics A."/>
            <person name="Boka K."/>
            <person name="Maroti G."/>
            <person name="Kriszt B."/>
            <person name="Cserhati M."/>
        </authorList>
    </citation>
    <scope>NUCLEOTIDE SEQUENCE [LARGE SCALE GENOMIC DNA]</scope>
    <source>
        <strain evidence="4 5">KCTC 33519</strain>
    </source>
</reference>
<dbReference type="SMART" id="SM00822">
    <property type="entry name" value="PKS_KR"/>
    <property type="match status" value="1"/>
</dbReference>
<dbReference type="InterPro" id="IPR057326">
    <property type="entry name" value="KR_dom"/>
</dbReference>
<feature type="domain" description="Ketoreductase" evidence="3">
    <location>
        <begin position="10"/>
        <end position="200"/>
    </location>
</feature>
<organism evidence="4 5">
    <name type="scientific">Paenibacillus enshidis</name>
    <dbReference type="NCBI Taxonomy" id="1458439"/>
    <lineage>
        <taxon>Bacteria</taxon>
        <taxon>Bacillati</taxon>
        <taxon>Bacillota</taxon>
        <taxon>Bacilli</taxon>
        <taxon>Bacillales</taxon>
        <taxon>Paenibacillaceae</taxon>
        <taxon>Paenibacillus</taxon>
    </lineage>
</organism>
<keyword evidence="5" id="KW-1185">Reference proteome</keyword>
<dbReference type="PRINTS" id="PR00080">
    <property type="entry name" value="SDRFAMILY"/>
</dbReference>
<sequence length="265" mass="28583">MTKGSRLQDKVALITGAAKGMGAMHVRIFASEGAKVVATDYNYEGVQQVVDEVNKEFPGSAVAYKLNVADENDWIEVTKKAYEKFGRLNVLINNAGILESATFDKLTHEQWNRVMDVDTWGVFIGMRNVLPYMKEEGVGSIINLSSIAAINASGGLSTYTAAKGAVTALTRAAAIEFAPFNVRVNAVHPGTIDTDMFREGFPTDELRHAAMQGQPLKRVGKTEEVSYLMVYLASDESGFTTGTSQVIDGGYTVQAGDIAAVPSEE</sequence>
<dbReference type="InterPro" id="IPR036291">
    <property type="entry name" value="NAD(P)-bd_dom_sf"/>
</dbReference>
<dbReference type="EMBL" id="JBHHMI010000010">
    <property type="protein sequence ID" value="MFB5267742.1"/>
    <property type="molecule type" value="Genomic_DNA"/>
</dbReference>
<protein>
    <submittedName>
        <fullName evidence="4">SDR family NAD(P)-dependent oxidoreductase</fullName>
        <ecNumber evidence="4">1.1.1.-</ecNumber>
    </submittedName>
</protein>
<dbReference type="PROSITE" id="PS00061">
    <property type="entry name" value="ADH_SHORT"/>
    <property type="match status" value="1"/>
</dbReference>
<dbReference type="Pfam" id="PF13561">
    <property type="entry name" value="adh_short_C2"/>
    <property type="match status" value="1"/>
</dbReference>
<comment type="similarity">
    <text evidence="1">Belongs to the short-chain dehydrogenases/reductases (SDR) family.</text>
</comment>
<evidence type="ECO:0000256" key="2">
    <source>
        <dbReference type="ARBA" id="ARBA00023002"/>
    </source>
</evidence>
<gene>
    <name evidence="4" type="ORF">ACE41H_13250</name>
</gene>
<dbReference type="InterPro" id="IPR002347">
    <property type="entry name" value="SDR_fam"/>
</dbReference>
<dbReference type="RefSeq" id="WP_375355746.1">
    <property type="nucleotide sequence ID" value="NZ_JBHHMI010000010.1"/>
</dbReference>
<dbReference type="Proteomes" id="UP001580346">
    <property type="component" value="Unassembled WGS sequence"/>
</dbReference>
<name>A0ABV5AU52_9BACL</name>
<dbReference type="Gene3D" id="3.40.50.720">
    <property type="entry name" value="NAD(P)-binding Rossmann-like Domain"/>
    <property type="match status" value="1"/>
</dbReference>
<proteinExistence type="inferred from homology"/>
<dbReference type="SUPFAM" id="SSF51735">
    <property type="entry name" value="NAD(P)-binding Rossmann-fold domains"/>
    <property type="match status" value="1"/>
</dbReference>
<accession>A0ABV5AU52</accession>
<evidence type="ECO:0000313" key="5">
    <source>
        <dbReference type="Proteomes" id="UP001580346"/>
    </source>
</evidence>
<dbReference type="InterPro" id="IPR020904">
    <property type="entry name" value="Sc_DH/Rdtase_CS"/>
</dbReference>